<dbReference type="RefSeq" id="XP_064770999.1">
    <property type="nucleotide sequence ID" value="XM_064915017.1"/>
</dbReference>
<keyword evidence="1" id="KW-1133">Transmembrane helix</keyword>
<protein>
    <submittedName>
        <fullName evidence="2">Uncharacterized protein</fullName>
    </submittedName>
</protein>
<name>A0ABR1FDN7_9ASCO</name>
<reference evidence="2 3" key="1">
    <citation type="submission" date="2024-03" db="EMBL/GenBank/DDBJ databases">
        <title>Genome-scale model development and genomic sequencing of the oleaginous clade Lipomyces.</title>
        <authorList>
            <consortium name="Lawrence Berkeley National Laboratory"/>
            <person name="Czajka J.J."/>
            <person name="Han Y."/>
            <person name="Kim J."/>
            <person name="Mondo S.J."/>
            <person name="Hofstad B.A."/>
            <person name="Robles A."/>
            <person name="Haridas S."/>
            <person name="Riley R."/>
            <person name="LaButti K."/>
            <person name="Pangilinan J."/>
            <person name="Andreopoulos W."/>
            <person name="Lipzen A."/>
            <person name="Yan J."/>
            <person name="Wang M."/>
            <person name="Ng V."/>
            <person name="Grigoriev I.V."/>
            <person name="Spatafora J.W."/>
            <person name="Magnuson J.K."/>
            <person name="Baker S.E."/>
            <person name="Pomraning K.R."/>
        </authorList>
    </citation>
    <scope>NUCLEOTIDE SEQUENCE [LARGE SCALE GENOMIC DNA]</scope>
    <source>
        <strain evidence="2 3">Phaff 52-87</strain>
    </source>
</reference>
<dbReference type="Proteomes" id="UP001498771">
    <property type="component" value="Unassembled WGS sequence"/>
</dbReference>
<proteinExistence type="predicted"/>
<keyword evidence="1" id="KW-0472">Membrane</keyword>
<sequence length="62" mass="7125">MVLVFFSLFLCLLVDGGAIFQFLSVFTSGFFSRFPGYFFVYTIAFFGIGFFSFTSSFFSCIW</sequence>
<gene>
    <name evidence="2" type="ORF">BZA70DRAFT_31414</name>
</gene>
<dbReference type="EMBL" id="JBBJBU010000001">
    <property type="protein sequence ID" value="KAK7207966.1"/>
    <property type="molecule type" value="Genomic_DNA"/>
</dbReference>
<comment type="caution">
    <text evidence="2">The sequence shown here is derived from an EMBL/GenBank/DDBJ whole genome shotgun (WGS) entry which is preliminary data.</text>
</comment>
<keyword evidence="3" id="KW-1185">Reference proteome</keyword>
<evidence type="ECO:0000313" key="2">
    <source>
        <dbReference type="EMBL" id="KAK7207966.1"/>
    </source>
</evidence>
<accession>A0ABR1FDN7</accession>
<dbReference type="GeneID" id="90040529"/>
<feature type="transmembrane region" description="Helical" evidence="1">
    <location>
        <begin position="36"/>
        <end position="61"/>
    </location>
</feature>
<organism evidence="2 3">
    <name type="scientific">Myxozyma melibiosi</name>
    <dbReference type="NCBI Taxonomy" id="54550"/>
    <lineage>
        <taxon>Eukaryota</taxon>
        <taxon>Fungi</taxon>
        <taxon>Dikarya</taxon>
        <taxon>Ascomycota</taxon>
        <taxon>Saccharomycotina</taxon>
        <taxon>Lipomycetes</taxon>
        <taxon>Lipomycetales</taxon>
        <taxon>Lipomycetaceae</taxon>
        <taxon>Myxozyma</taxon>
    </lineage>
</organism>
<evidence type="ECO:0000313" key="3">
    <source>
        <dbReference type="Proteomes" id="UP001498771"/>
    </source>
</evidence>
<keyword evidence="1" id="KW-0812">Transmembrane</keyword>
<evidence type="ECO:0000256" key="1">
    <source>
        <dbReference type="SAM" id="Phobius"/>
    </source>
</evidence>